<gene>
    <name evidence="1" type="ORF">HID58_058347</name>
</gene>
<proteinExistence type="predicted"/>
<evidence type="ECO:0000313" key="2">
    <source>
        <dbReference type="Proteomes" id="UP000824890"/>
    </source>
</evidence>
<organism evidence="1 2">
    <name type="scientific">Brassica napus</name>
    <name type="common">Rape</name>
    <dbReference type="NCBI Taxonomy" id="3708"/>
    <lineage>
        <taxon>Eukaryota</taxon>
        <taxon>Viridiplantae</taxon>
        <taxon>Streptophyta</taxon>
        <taxon>Embryophyta</taxon>
        <taxon>Tracheophyta</taxon>
        <taxon>Spermatophyta</taxon>
        <taxon>Magnoliopsida</taxon>
        <taxon>eudicotyledons</taxon>
        <taxon>Gunneridae</taxon>
        <taxon>Pentapetalae</taxon>
        <taxon>rosids</taxon>
        <taxon>malvids</taxon>
        <taxon>Brassicales</taxon>
        <taxon>Brassicaceae</taxon>
        <taxon>Brassiceae</taxon>
        <taxon>Brassica</taxon>
    </lineage>
</organism>
<name>A0ABQ7ZPX8_BRANA</name>
<dbReference type="EMBL" id="JAGKQM010000014">
    <property type="protein sequence ID" value="KAH0882251.1"/>
    <property type="molecule type" value="Genomic_DNA"/>
</dbReference>
<comment type="caution">
    <text evidence="1">The sequence shown here is derived from an EMBL/GenBank/DDBJ whole genome shotgun (WGS) entry which is preliminary data.</text>
</comment>
<protein>
    <submittedName>
        <fullName evidence="1">Uncharacterized protein</fullName>
    </submittedName>
</protein>
<evidence type="ECO:0000313" key="1">
    <source>
        <dbReference type="EMBL" id="KAH0882251.1"/>
    </source>
</evidence>
<dbReference type="Proteomes" id="UP000824890">
    <property type="component" value="Unassembled WGS sequence"/>
</dbReference>
<sequence length="123" mass="14067">MIISYATEITSVFLIDEVWTSTSHYVTIPQLSDIVVKAPPTHSSIVLNSLSYSIEDISCLVYLSVVFSVYETFHTKSLHKASNIYKLAKPESQRKQKQRDQHETKLLLQDSQLCGSYHAVYKR</sequence>
<accession>A0ABQ7ZPX8</accession>
<keyword evidence="2" id="KW-1185">Reference proteome</keyword>
<reference evidence="1 2" key="1">
    <citation type="submission" date="2021-05" db="EMBL/GenBank/DDBJ databases">
        <title>Genome Assembly of Synthetic Allotetraploid Brassica napus Reveals Homoeologous Exchanges between Subgenomes.</title>
        <authorList>
            <person name="Davis J.T."/>
        </authorList>
    </citation>
    <scope>NUCLEOTIDE SEQUENCE [LARGE SCALE GENOMIC DNA]</scope>
    <source>
        <strain evidence="2">cv. Da-Ae</strain>
        <tissue evidence="1">Seedling</tissue>
    </source>
</reference>